<comment type="caution">
    <text evidence="1">The sequence shown here is derived from an EMBL/GenBank/DDBJ whole genome shotgun (WGS) entry which is preliminary data.</text>
</comment>
<dbReference type="EMBL" id="JAKZMM010000043">
    <property type="protein sequence ID" value="MCJ2381773.1"/>
    <property type="molecule type" value="Genomic_DNA"/>
</dbReference>
<organism evidence="1 2">
    <name type="scientific">Parabacteroides faecalis</name>
    <dbReference type="NCBI Taxonomy" id="2924040"/>
    <lineage>
        <taxon>Bacteria</taxon>
        <taxon>Pseudomonadati</taxon>
        <taxon>Bacteroidota</taxon>
        <taxon>Bacteroidia</taxon>
        <taxon>Bacteroidales</taxon>
        <taxon>Tannerellaceae</taxon>
        <taxon>Parabacteroides</taxon>
    </lineage>
</organism>
<keyword evidence="2" id="KW-1185">Reference proteome</keyword>
<sequence length="58" mass="6624">MNTVEVLMKRDGLSEPEAIDLIEETRDEILSVDPFKADEIIICNLGLEPDYLMDILMI</sequence>
<evidence type="ECO:0000313" key="1">
    <source>
        <dbReference type="EMBL" id="MCJ2381773.1"/>
    </source>
</evidence>
<proteinExistence type="predicted"/>
<reference evidence="1 2" key="1">
    <citation type="submission" date="2022-03" db="EMBL/GenBank/DDBJ databases">
        <title>Parabacteroides sp. nov. isolated from swine feces.</title>
        <authorList>
            <person name="Bak J.E."/>
        </authorList>
    </citation>
    <scope>NUCLEOTIDE SEQUENCE [LARGE SCALE GENOMIC DNA]</scope>
    <source>
        <strain evidence="1 2">AGMB00274</strain>
    </source>
</reference>
<name>A0ABT0C435_9BACT</name>
<gene>
    <name evidence="1" type="ORF">MUN53_14365</name>
</gene>
<dbReference type="Proteomes" id="UP001165444">
    <property type="component" value="Unassembled WGS sequence"/>
</dbReference>
<protein>
    <submittedName>
        <fullName evidence="1">Uncharacterized protein</fullName>
    </submittedName>
</protein>
<accession>A0ABT0C435</accession>
<dbReference type="RefSeq" id="WP_243326165.1">
    <property type="nucleotide sequence ID" value="NZ_JAKZMM010000043.1"/>
</dbReference>
<evidence type="ECO:0000313" key="2">
    <source>
        <dbReference type="Proteomes" id="UP001165444"/>
    </source>
</evidence>